<dbReference type="EMBL" id="JAOUSF010000002">
    <property type="protein sequence ID" value="MCU9612871.1"/>
    <property type="molecule type" value="Genomic_DNA"/>
</dbReference>
<organism evidence="4 5">
    <name type="scientific">Perspicuibacillus lycopersici</name>
    <dbReference type="NCBI Taxonomy" id="1325689"/>
    <lineage>
        <taxon>Bacteria</taxon>
        <taxon>Bacillati</taxon>
        <taxon>Bacillota</taxon>
        <taxon>Bacilli</taxon>
        <taxon>Bacillales</taxon>
        <taxon>Bacillaceae</taxon>
        <taxon>Perspicuibacillus</taxon>
    </lineage>
</organism>
<feature type="region of interest" description="Disordered" evidence="1">
    <location>
        <begin position="28"/>
        <end position="49"/>
    </location>
</feature>
<evidence type="ECO:0000313" key="4">
    <source>
        <dbReference type="EMBL" id="MCU9612871.1"/>
    </source>
</evidence>
<dbReference type="Gene3D" id="2.30.30.1210">
    <property type="entry name" value="Domain of unknown function DUF1541"/>
    <property type="match status" value="1"/>
</dbReference>
<gene>
    <name evidence="4" type="ORF">OEV98_04820</name>
</gene>
<keyword evidence="2" id="KW-0732">Signal</keyword>
<sequence length="180" mass="20148">MRKKFYFIIFGLLAIFLLSACTDDASPTDTNNHEHMHHSSSGEVPEGLKKEENPTYPVGTKAIIQANHMEGMKGAVSIIVGAYRTTVYTVSYTPTTGGEKVKNHKWVIHEEIKDTREKPYHTGEVVILEADHMEGMKNATATIESAEQTTVYMVDFPLTTSGDEVKNHKWVTENELSPLH</sequence>
<dbReference type="InterPro" id="IPR011438">
    <property type="entry name" value="DUF1541"/>
</dbReference>
<feature type="domain" description="DUF1541" evidence="3">
    <location>
        <begin position="58"/>
        <end position="109"/>
    </location>
</feature>
<proteinExistence type="predicted"/>
<accession>A0AAE3IR27</accession>
<feature type="domain" description="DUF1541" evidence="3">
    <location>
        <begin position="123"/>
        <end position="173"/>
    </location>
</feature>
<evidence type="ECO:0000256" key="1">
    <source>
        <dbReference type="SAM" id="MobiDB-lite"/>
    </source>
</evidence>
<dbReference type="RefSeq" id="WP_263072082.1">
    <property type="nucleotide sequence ID" value="NZ_JAOUSF010000002.1"/>
</dbReference>
<feature type="chain" id="PRO_5041901731" evidence="2">
    <location>
        <begin position="21"/>
        <end position="180"/>
    </location>
</feature>
<dbReference type="Proteomes" id="UP001209318">
    <property type="component" value="Unassembled WGS sequence"/>
</dbReference>
<dbReference type="Pfam" id="PF07563">
    <property type="entry name" value="DUF1541"/>
    <property type="match status" value="2"/>
</dbReference>
<keyword evidence="5" id="KW-1185">Reference proteome</keyword>
<protein>
    <submittedName>
        <fullName evidence="4">YdhK family protein</fullName>
    </submittedName>
</protein>
<evidence type="ECO:0000259" key="3">
    <source>
        <dbReference type="Pfam" id="PF07563"/>
    </source>
</evidence>
<feature type="signal peptide" evidence="2">
    <location>
        <begin position="1"/>
        <end position="20"/>
    </location>
</feature>
<dbReference type="AlphaFoldDB" id="A0AAE3IR27"/>
<evidence type="ECO:0000256" key="2">
    <source>
        <dbReference type="SAM" id="SignalP"/>
    </source>
</evidence>
<reference evidence="4" key="1">
    <citation type="submission" date="2022-10" db="EMBL/GenBank/DDBJ databases">
        <title>Description of Fervidibacillus gen. nov. in the family Fervidibacillaceae fam. nov. with two species, Fervidibacillus albus sp. nov., and Fervidibacillus halotolerans sp. nov., isolated from tidal flat sediments.</title>
        <authorList>
            <person name="Kwon K.K."/>
            <person name="Yang S.-H."/>
        </authorList>
    </citation>
    <scope>NUCLEOTIDE SEQUENCE</scope>
    <source>
        <strain evidence="4">JCM 19140</strain>
    </source>
</reference>
<dbReference type="PROSITE" id="PS51257">
    <property type="entry name" value="PROKAR_LIPOPROTEIN"/>
    <property type="match status" value="1"/>
</dbReference>
<evidence type="ECO:0000313" key="5">
    <source>
        <dbReference type="Proteomes" id="UP001209318"/>
    </source>
</evidence>
<name>A0AAE3IR27_9BACI</name>
<comment type="caution">
    <text evidence="4">The sequence shown here is derived from an EMBL/GenBank/DDBJ whole genome shotgun (WGS) entry which is preliminary data.</text>
</comment>